<accession>A0A7T2YT50</accession>
<name>A0A7T2YT50_9BURK</name>
<dbReference type="RefSeq" id="WP_016454358.1">
    <property type="nucleotide sequence ID" value="NZ_CP065748.1"/>
</dbReference>
<sequence length="91" mass="9902">MTKEELQRLRDLSKAAEGSGQCVCVNPSDMLGLLDVVTTMARAVHALQVINHEQRKLLDSTICSQGPIVEVEWLRVSRVLEGAQAVVEGSS</sequence>
<proteinExistence type="predicted"/>
<keyword evidence="2" id="KW-1185">Reference proteome</keyword>
<dbReference type="Proteomes" id="UP000595064">
    <property type="component" value="Chromosome"/>
</dbReference>
<reference evidence="1 2" key="1">
    <citation type="submission" date="2020-12" db="EMBL/GenBank/DDBJ databases">
        <title>FDA dAtabase for Regulatory Grade micrObial Sequences (FDA-ARGOS): Supporting development and validation of Infectious Disease Dx tests.</title>
        <authorList>
            <person name="Sproer C."/>
            <person name="Gronow S."/>
            <person name="Severitt S."/>
            <person name="Schroder I."/>
            <person name="Tallon L."/>
            <person name="Sadzewicz L."/>
            <person name="Zhao X."/>
            <person name="Boylan J."/>
            <person name="Ott S."/>
            <person name="Bowen H."/>
            <person name="Vavikolanu K."/>
            <person name="Mehta A."/>
            <person name="Aluvathingal J."/>
            <person name="Nadendla S."/>
            <person name="Lowell S."/>
            <person name="Myers T."/>
            <person name="Yan Y."/>
            <person name="Sichtig H."/>
        </authorList>
    </citation>
    <scope>NUCLEOTIDE SEQUENCE [LARGE SCALE GENOMIC DNA]</scope>
    <source>
        <strain evidence="1 2">FDAARGOS_890</strain>
    </source>
</reference>
<gene>
    <name evidence="1" type="ORF">I6G47_00690</name>
</gene>
<dbReference type="KEGG" id="dla:I6G47_00690"/>
<evidence type="ECO:0000313" key="1">
    <source>
        <dbReference type="EMBL" id="QPS81635.1"/>
    </source>
</evidence>
<evidence type="ECO:0000313" key="2">
    <source>
        <dbReference type="Proteomes" id="UP000595064"/>
    </source>
</evidence>
<organism evidence="1 2">
    <name type="scientific">Delftia lacustris</name>
    <dbReference type="NCBI Taxonomy" id="558537"/>
    <lineage>
        <taxon>Bacteria</taxon>
        <taxon>Pseudomonadati</taxon>
        <taxon>Pseudomonadota</taxon>
        <taxon>Betaproteobacteria</taxon>
        <taxon>Burkholderiales</taxon>
        <taxon>Comamonadaceae</taxon>
        <taxon>Delftia</taxon>
    </lineage>
</organism>
<dbReference type="EMBL" id="CP065748">
    <property type="protein sequence ID" value="QPS81635.1"/>
    <property type="molecule type" value="Genomic_DNA"/>
</dbReference>
<dbReference type="AlphaFoldDB" id="A0A7T2YT50"/>
<protein>
    <submittedName>
        <fullName evidence="1">Uncharacterized protein</fullName>
    </submittedName>
</protein>